<comment type="caution">
    <text evidence="7">The sequence shown here is derived from an EMBL/GenBank/DDBJ whole genome shotgun (WGS) entry which is preliminary data.</text>
</comment>
<proteinExistence type="predicted"/>
<accession>A0ABQ3EGC1</accession>
<evidence type="ECO:0000256" key="2">
    <source>
        <dbReference type="ARBA" id="ARBA00022617"/>
    </source>
</evidence>
<dbReference type="PANTHER" id="PTHR40942">
    <property type="match status" value="1"/>
</dbReference>
<dbReference type="InterPro" id="IPR002323">
    <property type="entry name" value="Cyt_CIE"/>
</dbReference>
<dbReference type="Pfam" id="PF13442">
    <property type="entry name" value="Cytochrome_CBB3"/>
    <property type="match status" value="1"/>
</dbReference>
<reference evidence="8" key="1">
    <citation type="journal article" date="2019" name="Int. J. Syst. Evol. Microbiol.">
        <title>The Global Catalogue of Microorganisms (GCM) 10K type strain sequencing project: providing services to taxonomists for standard genome sequencing and annotation.</title>
        <authorList>
            <consortium name="The Broad Institute Genomics Platform"/>
            <consortium name="The Broad Institute Genome Sequencing Center for Infectious Disease"/>
            <person name="Wu L."/>
            <person name="Ma J."/>
        </authorList>
    </citation>
    <scope>NUCLEOTIDE SEQUENCE [LARGE SCALE GENOMIC DNA]</scope>
    <source>
        <strain evidence="8">KCTC 12861</strain>
    </source>
</reference>
<sequence length="130" mass="13633">MSKIVLFVVFAAVILGGAWFALDGNIGTEKVPEPTAADIAFADTATPANPELTAVYDRSCRSCHALDGTGAPLTGFAPDWTARLNARGGLGALVASARNGFEEMPAMGLCNDCSDTNFEELISFMMKGQN</sequence>
<keyword evidence="4" id="KW-0249">Electron transport</keyword>
<dbReference type="RefSeq" id="WP_189436448.1">
    <property type="nucleotide sequence ID" value="NZ_BMXE01000003.1"/>
</dbReference>
<dbReference type="PRINTS" id="PR00607">
    <property type="entry name" value="CYTCHROMECIE"/>
</dbReference>
<keyword evidence="3" id="KW-0479">Metal-binding</keyword>
<dbReference type="Gene3D" id="1.10.760.10">
    <property type="entry name" value="Cytochrome c-like domain"/>
    <property type="match status" value="1"/>
</dbReference>
<dbReference type="SUPFAM" id="SSF46626">
    <property type="entry name" value="Cytochrome c"/>
    <property type="match status" value="1"/>
</dbReference>
<organism evidence="7 8">
    <name type="scientific">Pseudovibrio japonicus</name>
    <dbReference type="NCBI Taxonomy" id="366534"/>
    <lineage>
        <taxon>Bacteria</taxon>
        <taxon>Pseudomonadati</taxon>
        <taxon>Pseudomonadota</taxon>
        <taxon>Alphaproteobacteria</taxon>
        <taxon>Hyphomicrobiales</taxon>
        <taxon>Stappiaceae</taxon>
        <taxon>Pseudovibrio</taxon>
    </lineage>
</organism>
<dbReference type="Proteomes" id="UP000637980">
    <property type="component" value="Unassembled WGS sequence"/>
</dbReference>
<evidence type="ECO:0000256" key="3">
    <source>
        <dbReference type="ARBA" id="ARBA00022723"/>
    </source>
</evidence>
<dbReference type="EMBL" id="BMXE01000003">
    <property type="protein sequence ID" value="GHB29953.1"/>
    <property type="molecule type" value="Genomic_DNA"/>
</dbReference>
<dbReference type="PANTHER" id="PTHR40942:SF4">
    <property type="entry name" value="CYTOCHROME C5"/>
    <property type="match status" value="1"/>
</dbReference>
<keyword evidence="1" id="KW-0813">Transport</keyword>
<evidence type="ECO:0000259" key="6">
    <source>
        <dbReference type="Pfam" id="PF13442"/>
    </source>
</evidence>
<feature type="domain" description="Cytochrome c" evidence="6">
    <location>
        <begin position="51"/>
        <end position="125"/>
    </location>
</feature>
<keyword evidence="5" id="KW-0408">Iron</keyword>
<name>A0ABQ3EGC1_9HYPH</name>
<dbReference type="InterPro" id="IPR009056">
    <property type="entry name" value="Cyt_c-like_dom"/>
</dbReference>
<evidence type="ECO:0000313" key="7">
    <source>
        <dbReference type="EMBL" id="GHB29953.1"/>
    </source>
</evidence>
<evidence type="ECO:0000256" key="4">
    <source>
        <dbReference type="ARBA" id="ARBA00022982"/>
    </source>
</evidence>
<evidence type="ECO:0000256" key="1">
    <source>
        <dbReference type="ARBA" id="ARBA00022448"/>
    </source>
</evidence>
<keyword evidence="8" id="KW-1185">Reference proteome</keyword>
<protein>
    <recommendedName>
        <fullName evidence="6">Cytochrome c domain-containing protein</fullName>
    </recommendedName>
</protein>
<keyword evidence="2" id="KW-0349">Heme</keyword>
<dbReference type="InterPro" id="IPR036909">
    <property type="entry name" value="Cyt_c-like_dom_sf"/>
</dbReference>
<gene>
    <name evidence="7" type="ORF">GCM10007094_17920</name>
</gene>
<evidence type="ECO:0000313" key="8">
    <source>
        <dbReference type="Proteomes" id="UP000637980"/>
    </source>
</evidence>
<evidence type="ECO:0000256" key="5">
    <source>
        <dbReference type="ARBA" id="ARBA00023004"/>
    </source>
</evidence>